<dbReference type="Gene3D" id="3.40.50.300">
    <property type="entry name" value="P-loop containing nucleotide triphosphate hydrolases"/>
    <property type="match status" value="1"/>
</dbReference>
<evidence type="ECO:0000256" key="6">
    <source>
        <dbReference type="ARBA" id="ARBA00039970"/>
    </source>
</evidence>
<accession>A0ABW5JIS1</accession>
<evidence type="ECO:0000259" key="7">
    <source>
        <dbReference type="Pfam" id="PF02562"/>
    </source>
</evidence>
<dbReference type="InterPro" id="IPR051451">
    <property type="entry name" value="PhoH2-like"/>
</dbReference>
<dbReference type="Pfam" id="PF02562">
    <property type="entry name" value="PhoH"/>
    <property type="match status" value="1"/>
</dbReference>
<reference evidence="9" key="1">
    <citation type="journal article" date="2019" name="Int. J. Syst. Evol. Microbiol.">
        <title>The Global Catalogue of Microorganisms (GCM) 10K type strain sequencing project: providing services to taxonomists for standard genome sequencing and annotation.</title>
        <authorList>
            <consortium name="The Broad Institute Genomics Platform"/>
            <consortium name="The Broad Institute Genome Sequencing Center for Infectious Disease"/>
            <person name="Wu L."/>
            <person name="Ma J."/>
        </authorList>
    </citation>
    <scope>NUCLEOTIDE SEQUENCE [LARGE SCALE GENOMIC DNA]</scope>
    <source>
        <strain evidence="9">KCTC 52042</strain>
    </source>
</reference>
<comment type="subcellular location">
    <subcellularLocation>
        <location evidence="1">Cytoplasm</location>
    </subcellularLocation>
</comment>
<dbReference type="RefSeq" id="WP_390300034.1">
    <property type="nucleotide sequence ID" value="NZ_JBHULI010000022.1"/>
</dbReference>
<dbReference type="Proteomes" id="UP001597460">
    <property type="component" value="Unassembled WGS sequence"/>
</dbReference>
<sequence>MALFGLHDHNIIELDKAFPETKFNARGNRVKLTGPTEEVETATKVIEGMLELLDRKSKVAEGDVKTLVNLKSGESTASKPQIRTLDETGDTIIHTHNGETITAKTPGQRRIVQSSSENDIVFAIGPAGTGKTYTSVALAVQALKNRKVRKIILARPAVEAGENLGFLPGDLKEKIDPYLRPLYDALEDMIDRDRLELHLTKNVIEIAPLAYMRGRTLNNAFVILDEAQNATNTQMKMFLTRIGFNSRAIITGDITQTDLPHRQQSGLISIQKILQEINGIDFVYLGEEDVVRHKLVRDIINAYEKFEEKKNK</sequence>
<evidence type="ECO:0000256" key="5">
    <source>
        <dbReference type="ARBA" id="ARBA00022840"/>
    </source>
</evidence>
<comment type="caution">
    <text evidence="8">The sequence shown here is derived from an EMBL/GenBank/DDBJ whole genome shotgun (WGS) entry which is preliminary data.</text>
</comment>
<evidence type="ECO:0000256" key="2">
    <source>
        <dbReference type="ARBA" id="ARBA00010393"/>
    </source>
</evidence>
<evidence type="ECO:0000313" key="9">
    <source>
        <dbReference type="Proteomes" id="UP001597460"/>
    </source>
</evidence>
<keyword evidence="5" id="KW-0067">ATP-binding</keyword>
<comment type="similarity">
    <text evidence="2">Belongs to the PhoH family.</text>
</comment>
<name>A0ABW5JIS1_9BACT</name>
<keyword evidence="4" id="KW-0547">Nucleotide-binding</keyword>
<evidence type="ECO:0000256" key="3">
    <source>
        <dbReference type="ARBA" id="ARBA00022490"/>
    </source>
</evidence>
<evidence type="ECO:0000256" key="4">
    <source>
        <dbReference type="ARBA" id="ARBA00022741"/>
    </source>
</evidence>
<proteinExistence type="inferred from homology"/>
<dbReference type="InterPro" id="IPR003714">
    <property type="entry name" value="PhoH"/>
</dbReference>
<organism evidence="8 9">
    <name type="scientific">Gracilimonas halophila</name>
    <dbReference type="NCBI Taxonomy" id="1834464"/>
    <lineage>
        <taxon>Bacteria</taxon>
        <taxon>Pseudomonadati</taxon>
        <taxon>Balneolota</taxon>
        <taxon>Balneolia</taxon>
        <taxon>Balneolales</taxon>
        <taxon>Balneolaceae</taxon>
        <taxon>Gracilimonas</taxon>
    </lineage>
</organism>
<dbReference type="PANTHER" id="PTHR30473">
    <property type="entry name" value="PROTEIN PHOH"/>
    <property type="match status" value="1"/>
</dbReference>
<protein>
    <recommendedName>
        <fullName evidence="6">PhoH-like protein</fullName>
    </recommendedName>
</protein>
<gene>
    <name evidence="8" type="ORF">ACFSVN_06050</name>
</gene>
<keyword evidence="3" id="KW-0963">Cytoplasm</keyword>
<keyword evidence="9" id="KW-1185">Reference proteome</keyword>
<evidence type="ECO:0000313" key="8">
    <source>
        <dbReference type="EMBL" id="MFD2531999.1"/>
    </source>
</evidence>
<dbReference type="InterPro" id="IPR027417">
    <property type="entry name" value="P-loop_NTPase"/>
</dbReference>
<feature type="domain" description="PhoH-like protein" evidence="7">
    <location>
        <begin position="101"/>
        <end position="304"/>
    </location>
</feature>
<evidence type="ECO:0000256" key="1">
    <source>
        <dbReference type="ARBA" id="ARBA00004496"/>
    </source>
</evidence>
<dbReference type="PANTHER" id="PTHR30473:SF1">
    <property type="entry name" value="PHOH-LIKE PROTEIN"/>
    <property type="match status" value="1"/>
</dbReference>
<dbReference type="EMBL" id="JBHULI010000022">
    <property type="protein sequence ID" value="MFD2531999.1"/>
    <property type="molecule type" value="Genomic_DNA"/>
</dbReference>
<dbReference type="SUPFAM" id="SSF52540">
    <property type="entry name" value="P-loop containing nucleoside triphosphate hydrolases"/>
    <property type="match status" value="1"/>
</dbReference>